<comment type="subcellular location">
    <subcellularLocation>
        <location evidence="1 5">Nucleus</location>
    </subcellularLocation>
</comment>
<dbReference type="InterPro" id="IPR003029">
    <property type="entry name" value="S1_domain"/>
</dbReference>
<dbReference type="SUPFAM" id="SSF53098">
    <property type="entry name" value="Ribonuclease H-like"/>
    <property type="match status" value="1"/>
</dbReference>
<dbReference type="Pfam" id="PF14635">
    <property type="entry name" value="HHH_7"/>
    <property type="match status" value="1"/>
</dbReference>
<feature type="compositionally biased region" description="Acidic residues" evidence="7">
    <location>
        <begin position="177"/>
        <end position="189"/>
    </location>
</feature>
<evidence type="ECO:0000256" key="1">
    <source>
        <dbReference type="ARBA" id="ARBA00004123"/>
    </source>
</evidence>
<dbReference type="FunFam" id="1.10.10.650:FF:000002">
    <property type="entry name" value="Transcription elongation factor spt6"/>
    <property type="match status" value="1"/>
</dbReference>
<dbReference type="EnsemblMetazoa" id="SSS_8683s_mrna">
    <property type="protein sequence ID" value="KAF7488845.1"/>
    <property type="gene ID" value="SSS_8683"/>
</dbReference>
<dbReference type="InterPro" id="IPR028083">
    <property type="entry name" value="Spt6_acidic_N_dom"/>
</dbReference>
<dbReference type="SMART" id="SM00252">
    <property type="entry name" value="SH2"/>
    <property type="match status" value="1"/>
</dbReference>
<dbReference type="CDD" id="cd09928">
    <property type="entry name" value="SH2_Cterm_SPT6_like"/>
    <property type="match status" value="1"/>
</dbReference>
<dbReference type="Gene3D" id="3.30.505.10">
    <property type="entry name" value="SH2 domain"/>
    <property type="match status" value="2"/>
</dbReference>
<comment type="function">
    <text evidence="5">Histone H3-H4 chaperone that plays a role in maintenance of chromatin structure during RNA polymerase II transcription elongation.</text>
</comment>
<feature type="domain" description="S1 motif" evidence="8">
    <location>
        <begin position="1236"/>
        <end position="1307"/>
    </location>
</feature>
<dbReference type="CDD" id="cd00164">
    <property type="entry name" value="S1_like"/>
    <property type="match status" value="1"/>
</dbReference>
<dbReference type="Pfam" id="PF14632">
    <property type="entry name" value="SPT6_acidic"/>
    <property type="match status" value="1"/>
</dbReference>
<proteinExistence type="inferred from homology"/>
<dbReference type="Gene3D" id="3.30.420.140">
    <property type="entry name" value="YqgF/RNase H-like domain"/>
    <property type="match status" value="1"/>
</dbReference>
<evidence type="ECO:0000256" key="2">
    <source>
        <dbReference type="ARBA" id="ARBA00009253"/>
    </source>
</evidence>
<feature type="compositionally biased region" description="Basic and acidic residues" evidence="7">
    <location>
        <begin position="1"/>
        <end position="10"/>
    </location>
</feature>
<feature type="region of interest" description="Disordered" evidence="7">
    <location>
        <begin position="113"/>
        <end position="200"/>
    </location>
</feature>
<keyword evidence="6" id="KW-0175">Coiled coil</keyword>
<evidence type="ECO:0000256" key="5">
    <source>
        <dbReference type="PIRNR" id="PIRNR036947"/>
    </source>
</evidence>
<reference evidence="11" key="1">
    <citation type="journal article" date="2020" name="PLoS Negl. Trop. Dis.">
        <title>High-quality nuclear genome for Sarcoptes scabiei-A critical resource for a neglected parasite.</title>
        <authorList>
            <person name="Korhonen P.K."/>
            <person name="Gasser R.B."/>
            <person name="Ma G."/>
            <person name="Wang T."/>
            <person name="Stroehlein A.J."/>
            <person name="Young N.D."/>
            <person name="Ang C.S."/>
            <person name="Fernando D.D."/>
            <person name="Lu H.C."/>
            <person name="Taylor S."/>
            <person name="Reynolds S.L."/>
            <person name="Mofiz E."/>
            <person name="Najaraj S.H."/>
            <person name="Gowda H."/>
            <person name="Madugundu A."/>
            <person name="Renuse S."/>
            <person name="Holt D."/>
            <person name="Pandey A."/>
            <person name="Papenfuss A.T."/>
            <person name="Fischer K."/>
        </authorList>
    </citation>
    <scope>NUCLEOTIDE SEQUENCE [LARGE SCALE GENOMIC DNA]</scope>
</reference>
<keyword evidence="9" id="KW-0251">Elongation factor</keyword>
<dbReference type="InterPro" id="IPR032706">
    <property type="entry name" value="Spt6_HHH"/>
</dbReference>
<dbReference type="FunFam" id="1.10.10.2740:FF:000002">
    <property type="entry name" value="Transcription elongation factor Spt6"/>
    <property type="match status" value="1"/>
</dbReference>
<dbReference type="Pfam" id="PF00575">
    <property type="entry name" value="S1"/>
    <property type="match status" value="1"/>
</dbReference>
<evidence type="ECO:0000313" key="9">
    <source>
        <dbReference type="EMBL" id="KAF7488845.1"/>
    </source>
</evidence>
<dbReference type="GO" id="GO:0008023">
    <property type="term" value="C:transcription elongation factor complex"/>
    <property type="evidence" value="ECO:0007669"/>
    <property type="project" value="TreeGrafter"/>
</dbReference>
<keyword evidence="4 5" id="KW-0539">Nucleus</keyword>
<dbReference type="InterPro" id="IPR028231">
    <property type="entry name" value="Spt6_YqgF"/>
</dbReference>
<dbReference type="SUPFAM" id="SSF55550">
    <property type="entry name" value="SH2 domain"/>
    <property type="match status" value="1"/>
</dbReference>
<dbReference type="Gene3D" id="1.10.3500.10">
    <property type="entry name" value="Tex N-terminal region-like"/>
    <property type="match status" value="1"/>
</dbReference>
<dbReference type="SUPFAM" id="SSF47781">
    <property type="entry name" value="RuvA domain 2-like"/>
    <property type="match status" value="2"/>
</dbReference>
<evidence type="ECO:0000256" key="3">
    <source>
        <dbReference type="ARBA" id="ARBA00023163"/>
    </source>
</evidence>
<dbReference type="GO" id="GO:0031491">
    <property type="term" value="F:nucleosome binding"/>
    <property type="evidence" value="ECO:0007669"/>
    <property type="project" value="TreeGrafter"/>
</dbReference>
<feature type="compositionally biased region" description="Acidic residues" evidence="7">
    <location>
        <begin position="38"/>
        <end position="53"/>
    </location>
</feature>
<dbReference type="GO" id="GO:0042393">
    <property type="term" value="F:histone binding"/>
    <property type="evidence" value="ECO:0007669"/>
    <property type="project" value="TreeGrafter"/>
</dbReference>
<feature type="compositionally biased region" description="Acidic residues" evidence="7">
    <location>
        <begin position="227"/>
        <end position="245"/>
    </location>
</feature>
<keyword evidence="11" id="KW-1185">Reference proteome</keyword>
<evidence type="ECO:0000313" key="10">
    <source>
        <dbReference type="EnsemblMetazoa" id="KAF7488845.1"/>
    </source>
</evidence>
<dbReference type="PANTHER" id="PTHR10145">
    <property type="entry name" value="TRANSCRIPTION ELONGATION FACTOR SPT6"/>
    <property type="match status" value="1"/>
</dbReference>
<dbReference type="InterPro" id="IPR010994">
    <property type="entry name" value="RuvA_2-like"/>
</dbReference>
<dbReference type="SUPFAM" id="SSF158832">
    <property type="entry name" value="Tex N-terminal region-like"/>
    <property type="match status" value="1"/>
</dbReference>
<evidence type="ECO:0000256" key="4">
    <source>
        <dbReference type="ARBA" id="ARBA00023242"/>
    </source>
</evidence>
<reference evidence="9" key="2">
    <citation type="submission" date="2020-01" db="EMBL/GenBank/DDBJ databases">
        <authorList>
            <person name="Korhonen P.K.K."/>
            <person name="Guangxu M.G."/>
            <person name="Wang T.W."/>
            <person name="Stroehlein A.J.S."/>
            <person name="Young N.D."/>
            <person name="Ang C.-S.A."/>
            <person name="Fernando D.W.F."/>
            <person name="Lu H.L."/>
            <person name="Taylor S.T."/>
            <person name="Ehtesham M.E.M."/>
            <person name="Najaraj S.H.N."/>
            <person name="Harsha G.H.G."/>
            <person name="Madugundu A.M."/>
            <person name="Renuse S.R."/>
            <person name="Holt D.H."/>
            <person name="Pandey A.P."/>
            <person name="Papenfuss A.P."/>
            <person name="Gasser R.B.G."/>
            <person name="Fischer K.F."/>
        </authorList>
    </citation>
    <scope>NUCLEOTIDE SEQUENCE</scope>
    <source>
        <strain evidence="9">SSS_KF_BRIS2020</strain>
    </source>
</reference>
<dbReference type="InterPro" id="IPR035420">
    <property type="entry name" value="Spt6_SH2"/>
</dbReference>
<dbReference type="InterPro" id="IPR023323">
    <property type="entry name" value="Tex-like_dom_sf"/>
</dbReference>
<dbReference type="InterPro" id="IPR012340">
    <property type="entry name" value="NA-bd_OB-fold"/>
</dbReference>
<feature type="compositionally biased region" description="Polar residues" evidence="7">
    <location>
        <begin position="1640"/>
        <end position="1657"/>
    </location>
</feature>
<organism evidence="9">
    <name type="scientific">Sarcoptes scabiei</name>
    <name type="common">Itch mite</name>
    <name type="synonym">Acarus scabiei</name>
    <dbReference type="NCBI Taxonomy" id="52283"/>
    <lineage>
        <taxon>Eukaryota</taxon>
        <taxon>Metazoa</taxon>
        <taxon>Ecdysozoa</taxon>
        <taxon>Arthropoda</taxon>
        <taxon>Chelicerata</taxon>
        <taxon>Arachnida</taxon>
        <taxon>Acari</taxon>
        <taxon>Acariformes</taxon>
        <taxon>Sarcoptiformes</taxon>
        <taxon>Astigmata</taxon>
        <taxon>Psoroptidia</taxon>
        <taxon>Sarcoptoidea</taxon>
        <taxon>Sarcoptidae</taxon>
        <taxon>Sarcoptinae</taxon>
        <taxon>Sarcoptes</taxon>
    </lineage>
</organism>
<feature type="region of interest" description="Disordered" evidence="7">
    <location>
        <begin position="227"/>
        <end position="261"/>
    </location>
</feature>
<evidence type="ECO:0000256" key="7">
    <source>
        <dbReference type="SAM" id="MobiDB-lite"/>
    </source>
</evidence>
<reference evidence="10" key="3">
    <citation type="submission" date="2022-06" db="UniProtKB">
        <authorList>
            <consortium name="EnsemblMetazoa"/>
        </authorList>
    </citation>
    <scope>IDENTIFICATION</scope>
</reference>
<evidence type="ECO:0000313" key="11">
    <source>
        <dbReference type="Proteomes" id="UP000070412"/>
    </source>
</evidence>
<dbReference type="InterPro" id="IPR000980">
    <property type="entry name" value="SH2"/>
</dbReference>
<dbReference type="InterPro" id="IPR037027">
    <property type="entry name" value="YqgF/RNaseH-like_dom_sf"/>
</dbReference>
<dbReference type="GO" id="GO:0140673">
    <property type="term" value="P:transcription elongation-coupled chromatin remodeling"/>
    <property type="evidence" value="ECO:0007669"/>
    <property type="project" value="InterPro"/>
</dbReference>
<dbReference type="InterPro" id="IPR023319">
    <property type="entry name" value="Tex-like_HTH_dom_sf"/>
</dbReference>
<keyword evidence="9" id="KW-0648">Protein biosynthesis</keyword>
<dbReference type="InterPro" id="IPR036860">
    <property type="entry name" value="SH2_dom_sf"/>
</dbReference>
<dbReference type="InterPro" id="IPR035018">
    <property type="entry name" value="Spt6_SH2_C"/>
</dbReference>
<dbReference type="InterPro" id="IPR028088">
    <property type="entry name" value="Spt6_HTH_DNA-bd_dom"/>
</dbReference>
<dbReference type="CDD" id="cd09918">
    <property type="entry name" value="SH2_Nterm_SPT6_like"/>
    <property type="match status" value="1"/>
</dbReference>
<gene>
    <name evidence="9" type="ORF">SSS_8683</name>
</gene>
<dbReference type="Proteomes" id="UP000070412">
    <property type="component" value="Unassembled WGS sequence"/>
</dbReference>
<feature type="compositionally biased region" description="Pro residues" evidence="7">
    <location>
        <begin position="1658"/>
        <end position="1667"/>
    </location>
</feature>
<evidence type="ECO:0000259" key="8">
    <source>
        <dbReference type="PROSITE" id="PS50126"/>
    </source>
</evidence>
<dbReference type="InterPro" id="IPR012337">
    <property type="entry name" value="RNaseH-like_sf"/>
</dbReference>
<dbReference type="Pfam" id="PF14633">
    <property type="entry name" value="SH2_2"/>
    <property type="match status" value="1"/>
</dbReference>
<dbReference type="GO" id="GO:0003746">
    <property type="term" value="F:translation elongation factor activity"/>
    <property type="evidence" value="ECO:0007669"/>
    <property type="project" value="UniProtKB-KW"/>
</dbReference>
<dbReference type="SUPFAM" id="SSF50249">
    <property type="entry name" value="Nucleic acid-binding proteins"/>
    <property type="match status" value="1"/>
</dbReference>
<dbReference type="Gene3D" id="2.40.50.140">
    <property type="entry name" value="Nucleic acid-binding proteins"/>
    <property type="match status" value="1"/>
</dbReference>
<dbReference type="Pfam" id="PF22706">
    <property type="entry name" value="Tex_central_region"/>
    <property type="match status" value="1"/>
</dbReference>
<feature type="region of interest" description="Disordered" evidence="7">
    <location>
        <begin position="1546"/>
        <end position="1568"/>
    </location>
</feature>
<dbReference type="Gene3D" id="1.10.10.650">
    <property type="entry name" value="RuvA domain 2-like"/>
    <property type="match status" value="1"/>
</dbReference>
<feature type="compositionally biased region" description="Acidic residues" evidence="7">
    <location>
        <begin position="62"/>
        <end position="76"/>
    </location>
</feature>
<dbReference type="Pfam" id="PF14639">
    <property type="entry name" value="YqgF"/>
    <property type="match status" value="1"/>
</dbReference>
<dbReference type="InterPro" id="IPR041692">
    <property type="entry name" value="HHH_9"/>
</dbReference>
<keyword evidence="3 5" id="KW-0804">Transcription</keyword>
<feature type="compositionally biased region" description="Basic residues" evidence="7">
    <location>
        <begin position="252"/>
        <end position="261"/>
    </location>
</feature>
<sequence>MSDFFDREAVSSEGSEDEEVREEILRHKSKHKRKHDESEDSDEEDDEDDDEAIANEMKDLINDDIEEEEEEDDSEDENRHGHKRAHEEFEEDLEEDDYDLIEENLGRKIKRKKKFRRVRQLEDDDEDDEDGGRNALNEREAIANELFDDDDGYAQNTTAHREPSIDRFGEIDSEHSESDEDNFIVDDNDQPIASKPKFKRGDRFTDRALQQAQDIFGVDFDYDVLEDNEDFEDEELDEEEYDGEEGMDRRQSGKKKRQRAPRKSIFELYEPAELERSHLTELDNELRNTDLPERFQLRSFPITSCDVNEIREESEWIYRNLYEMPTVTKPERSTGVRNSLAGSRPRSVVINIQQILHFIRNDLLEVPFIAYYRKEYYLPELSINDLWLIFRWDEKWCQLQARKRNLQKLLENMKEYQLNLMMNSEDKPLPDDFRRISDRDIKRSQALQSFEEFSDCYLQFQLYYSQDVNDMKKFHFEQKRLEKERKRSQRLKEKKESNNNNEEEQEFNEEQEENEDENEDKEEFELSERLNFLRLSKKKDTYTICKQFDIGKLAMKYGLTPEQFGEHLSEGYHKHEIEQHPLNPLDAAQQIVSKRFDSCEKVLQAATFMVGKQISCDPLVRKIVRQIYYERALVNVRPTKKGRKQIDEAHPCFSIKYLKAKPISSFLSEQFFQLVLAKNEGLIELEIAIDETSSSNNKSSHKHTPLCYLNEIKPLYQRDEFSKNVQNWNDERSRALDIALNRFLYPYFFKELIAKVTSEAHFNIIQKCSDKLASLISIAPYVNPALLRQSDDDKHRQMDGIRVLGLAHHPTNEEASYCSLVDEDGEIIDYLKLEHFMLKRSEGFLSQKEQDLRERDRDKLKRFILQKKPNVIALAGDTLITRDVMDDLISIVRDLHDIERFPLIPIEYVDSELSTVFMNSRKANTDFFNYPLKLRQAISLARRLQDPLNEFVQLCSADDEILCLKFHPLQDNVPREQLLNALHSEFVNRVNEVGVDINKCLSRPYLAPLIQFICGLGPRKGSYLLRTLKKQQSPLLENRTQLVQNCNIGKVVFINCAGFIKIDTNAFSDSGTDTYIEVLDSTRVHPEAYEWARKMAVDALDYDEDNDTNPAQALEEIIQKPERLRDLDLDEFAKELKRQGLGLKKQTLYDIRNELTDRYQDKRKPYLPPNDEQIFQMLTGENLSTFHVGKMIQARVTGILRRKPKPDQFDSAQPIRMDNGLWKCPFCMKNDFAELGEVWNHFDLVCPGQAYSVKVRLDNGIFGTIQLKNLSDKDVVDPVTRVKVGMTINCRILKIILERFSLDLTCRTSDLNDVNNRFKPPKDNYYDFDAEATENETEEEHKRRGTRRRTYMKRIIYHPSFHNVDFKKSEQILDESPQGEAVIRPSSKGDDCLTLSWKVHDKIHQNVSIREKGKTNAFSLGKQLFIDNESFEDLDEIIARYVQPMASFARDLINFKYFRDIYGDRAAAEKMLNEEKQKAPSRIPYIISASKEFPGKFLLSYQPNQKAFHEFISVVPEGFKYRNNIFKSINALFKWFKGHFNDRSTFPRTPGPQTPINTSPYVSHQRTPQASPFVSGAVQSKSGFFPTPNINPQAIQRAAASMPNHLFNTLSQVTHQTSNFVSPNSSSIGNSFPMHGRSNVYPNQQTNSSFHLQSNGSMPPPPHPPMPIVGGSNTSRPGSRSGMEWSDIAKQDWQQSNRRGSSGILKPRTPIYATPGASSQMSISPTQEETPNITKGDQTPLVDEWC</sequence>
<feature type="compositionally biased region" description="Acidic residues" evidence="7">
    <location>
        <begin position="501"/>
        <end position="524"/>
    </location>
</feature>
<name>A0A834R219_SARSC</name>
<accession>A0A834R219</accession>
<dbReference type="EMBL" id="WVUK01000065">
    <property type="protein sequence ID" value="KAF7488845.1"/>
    <property type="molecule type" value="Genomic_DNA"/>
</dbReference>
<dbReference type="PANTHER" id="PTHR10145:SF6">
    <property type="entry name" value="TRANSCRIPTION ELONGATION FACTOR SPT6"/>
    <property type="match status" value="1"/>
</dbReference>
<feature type="compositionally biased region" description="Polar residues" evidence="7">
    <location>
        <begin position="1621"/>
        <end position="1630"/>
    </location>
</feature>
<protein>
    <submittedName>
        <fullName evidence="9">Transcription elongation factor SPT6</fullName>
    </submittedName>
</protein>
<dbReference type="GO" id="GO:0003677">
    <property type="term" value="F:DNA binding"/>
    <property type="evidence" value="ECO:0007669"/>
    <property type="project" value="InterPro"/>
</dbReference>
<feature type="region of interest" description="Disordered" evidence="7">
    <location>
        <begin position="485"/>
        <end position="524"/>
    </location>
</feature>
<dbReference type="PIRSF" id="PIRSF036947">
    <property type="entry name" value="Spt6"/>
    <property type="match status" value="1"/>
</dbReference>
<feature type="compositionally biased region" description="Basic and acidic residues" evidence="7">
    <location>
        <begin position="159"/>
        <end position="176"/>
    </location>
</feature>
<feature type="compositionally biased region" description="Basic and acidic residues" evidence="7">
    <location>
        <begin position="485"/>
        <end position="497"/>
    </location>
</feature>
<dbReference type="Pfam" id="PF17674">
    <property type="entry name" value="HHH_9"/>
    <property type="match status" value="1"/>
</dbReference>
<dbReference type="InterPro" id="IPR017072">
    <property type="entry name" value="TF_Spt6"/>
</dbReference>
<dbReference type="Gene3D" id="1.10.150.850">
    <property type="entry name" value="Spt6, helix-hairpin-helix domain"/>
    <property type="match status" value="1"/>
</dbReference>
<dbReference type="InterPro" id="IPR042066">
    <property type="entry name" value="Spt6_death-like"/>
</dbReference>
<feature type="compositionally biased region" description="Polar residues" evidence="7">
    <location>
        <begin position="1554"/>
        <end position="1568"/>
    </location>
</feature>
<comment type="similarity">
    <text evidence="2 5">Belongs to the SPT6 family.</text>
</comment>
<dbReference type="InterPro" id="IPR055179">
    <property type="entry name" value="Tex-like_central_region"/>
</dbReference>
<dbReference type="PROSITE" id="PS50126">
    <property type="entry name" value="S1"/>
    <property type="match status" value="1"/>
</dbReference>
<feature type="compositionally biased region" description="Polar residues" evidence="7">
    <location>
        <begin position="1716"/>
        <end position="1737"/>
    </location>
</feature>
<dbReference type="FunFam" id="3.30.505.10:FF:000030">
    <property type="entry name" value="Transcription elongation factor spt6"/>
    <property type="match status" value="1"/>
</dbReference>
<feature type="region of interest" description="Disordered" evidence="7">
    <location>
        <begin position="1621"/>
        <end position="1746"/>
    </location>
</feature>
<evidence type="ECO:0000256" key="6">
    <source>
        <dbReference type="SAM" id="Coils"/>
    </source>
</evidence>
<dbReference type="Pfam" id="PF14641">
    <property type="entry name" value="HTH_44"/>
    <property type="match status" value="1"/>
</dbReference>
<feature type="compositionally biased region" description="Acidic residues" evidence="7">
    <location>
        <begin position="88"/>
        <end position="98"/>
    </location>
</feature>
<dbReference type="GO" id="GO:0034728">
    <property type="term" value="P:nucleosome organization"/>
    <property type="evidence" value="ECO:0007669"/>
    <property type="project" value="TreeGrafter"/>
</dbReference>
<dbReference type="InterPro" id="IPR035019">
    <property type="entry name" value="Spt6_SH2_N"/>
</dbReference>
<dbReference type="OrthoDB" id="343921at2759"/>
<dbReference type="Gene3D" id="1.10.10.2740">
    <property type="entry name" value="Spt6, Death-like domain"/>
    <property type="match status" value="1"/>
</dbReference>
<feature type="coiled-coil region" evidence="6">
    <location>
        <begin position="399"/>
        <end position="426"/>
    </location>
</feature>
<feature type="region of interest" description="Disordered" evidence="7">
    <location>
        <begin position="1"/>
        <end position="98"/>
    </location>
</feature>